<dbReference type="SUPFAM" id="SSF52540">
    <property type="entry name" value="P-loop containing nucleoside triphosphate hydrolases"/>
    <property type="match status" value="1"/>
</dbReference>
<dbReference type="PANTHER" id="PTHR47977">
    <property type="entry name" value="RAS-RELATED PROTEIN RAB"/>
    <property type="match status" value="1"/>
</dbReference>
<dbReference type="Pfam" id="PF00071">
    <property type="entry name" value="Ras"/>
    <property type="match status" value="1"/>
</dbReference>
<proteinExistence type="predicted"/>
<dbReference type="GO" id="GO:0005525">
    <property type="term" value="F:GTP binding"/>
    <property type="evidence" value="ECO:0007669"/>
    <property type="project" value="UniProtKB-KW"/>
</dbReference>
<dbReference type="InterPro" id="IPR005225">
    <property type="entry name" value="Small_GTP-bd"/>
</dbReference>
<evidence type="ECO:0000256" key="3">
    <source>
        <dbReference type="SAM" id="MobiDB-lite"/>
    </source>
</evidence>
<comment type="caution">
    <text evidence="4">The sequence shown here is derived from an EMBL/GenBank/DDBJ whole genome shotgun (WGS) entry which is preliminary data.</text>
</comment>
<protein>
    <recommendedName>
        <fullName evidence="6">Ras-domain-containing protein</fullName>
    </recommendedName>
</protein>
<dbReference type="InterPro" id="IPR050227">
    <property type="entry name" value="Rab"/>
</dbReference>
<dbReference type="EMBL" id="MU167594">
    <property type="protein sequence ID" value="KAG0139424.1"/>
    <property type="molecule type" value="Genomic_DNA"/>
</dbReference>
<keyword evidence="2" id="KW-0342">GTP-binding</keyword>
<sequence>MVSHPHSDPSKSTPAPNDPSEELPQTLKLLLIGSSSVGKSSLLLRFTDEVFLSAEESSATIGVDFKVKLISRRGKRYKLSIWDTAGQERFRTLTSSYYRGAQGVVLVYDVTSRESFESLPSWFSELDTFTHSPRDVVRIVVGNKTDKDYSRMVSNEEGRAFAADNNALYAETSAKTMKGVEEVFEAVVDKIIDTPSLHHKGLNLRSNRTTTLPGTINLDDDEEEEAGWCSC</sequence>
<evidence type="ECO:0008006" key="6">
    <source>
        <dbReference type="Google" id="ProtNLM"/>
    </source>
</evidence>
<dbReference type="SMART" id="SM00175">
    <property type="entry name" value="RAB"/>
    <property type="match status" value="1"/>
</dbReference>
<evidence type="ECO:0000256" key="2">
    <source>
        <dbReference type="ARBA" id="ARBA00023134"/>
    </source>
</evidence>
<dbReference type="NCBIfam" id="TIGR00231">
    <property type="entry name" value="small_GTP"/>
    <property type="match status" value="1"/>
</dbReference>
<evidence type="ECO:0000256" key="1">
    <source>
        <dbReference type="ARBA" id="ARBA00022741"/>
    </source>
</evidence>
<feature type="region of interest" description="Disordered" evidence="3">
    <location>
        <begin position="1"/>
        <end position="21"/>
    </location>
</feature>
<dbReference type="PROSITE" id="PS51421">
    <property type="entry name" value="RAS"/>
    <property type="match status" value="1"/>
</dbReference>
<dbReference type="AlphaFoldDB" id="A0A9P6N5A5"/>
<dbReference type="PRINTS" id="PR00449">
    <property type="entry name" value="RASTRNSFRMNG"/>
</dbReference>
<dbReference type="Proteomes" id="UP000886653">
    <property type="component" value="Unassembled WGS sequence"/>
</dbReference>
<name>A0A9P6N5A5_9BASI</name>
<keyword evidence="1" id="KW-0547">Nucleotide-binding</keyword>
<keyword evidence="5" id="KW-1185">Reference proteome</keyword>
<gene>
    <name evidence="4" type="ORF">CROQUDRAFT_666514</name>
</gene>
<accession>A0A9P6N5A5</accession>
<dbReference type="InterPro" id="IPR001806">
    <property type="entry name" value="Small_GTPase"/>
</dbReference>
<dbReference type="SMART" id="SM00173">
    <property type="entry name" value="RAS"/>
    <property type="match status" value="1"/>
</dbReference>
<evidence type="ECO:0000313" key="4">
    <source>
        <dbReference type="EMBL" id="KAG0139424.1"/>
    </source>
</evidence>
<dbReference type="Gene3D" id="3.40.50.300">
    <property type="entry name" value="P-loop containing nucleotide triphosphate hydrolases"/>
    <property type="match status" value="1"/>
</dbReference>
<evidence type="ECO:0000313" key="5">
    <source>
        <dbReference type="Proteomes" id="UP000886653"/>
    </source>
</evidence>
<dbReference type="GO" id="GO:0003924">
    <property type="term" value="F:GTPase activity"/>
    <property type="evidence" value="ECO:0007669"/>
    <property type="project" value="InterPro"/>
</dbReference>
<dbReference type="InterPro" id="IPR027417">
    <property type="entry name" value="P-loop_NTPase"/>
</dbReference>
<dbReference type="OrthoDB" id="9989112at2759"/>
<organism evidence="4 5">
    <name type="scientific">Cronartium quercuum f. sp. fusiforme G11</name>
    <dbReference type="NCBI Taxonomy" id="708437"/>
    <lineage>
        <taxon>Eukaryota</taxon>
        <taxon>Fungi</taxon>
        <taxon>Dikarya</taxon>
        <taxon>Basidiomycota</taxon>
        <taxon>Pucciniomycotina</taxon>
        <taxon>Pucciniomycetes</taxon>
        <taxon>Pucciniales</taxon>
        <taxon>Coleosporiaceae</taxon>
        <taxon>Cronartium</taxon>
    </lineage>
</organism>
<dbReference type="PROSITE" id="PS51419">
    <property type="entry name" value="RAB"/>
    <property type="match status" value="1"/>
</dbReference>
<reference evidence="4" key="1">
    <citation type="submission" date="2013-11" db="EMBL/GenBank/DDBJ databases">
        <title>Genome sequence of the fusiform rust pathogen reveals effectors for host alternation and coevolution with pine.</title>
        <authorList>
            <consortium name="DOE Joint Genome Institute"/>
            <person name="Smith K."/>
            <person name="Pendleton A."/>
            <person name="Kubisiak T."/>
            <person name="Anderson C."/>
            <person name="Salamov A."/>
            <person name="Aerts A."/>
            <person name="Riley R."/>
            <person name="Clum A."/>
            <person name="Lindquist E."/>
            <person name="Ence D."/>
            <person name="Campbell M."/>
            <person name="Kronenberg Z."/>
            <person name="Feau N."/>
            <person name="Dhillon B."/>
            <person name="Hamelin R."/>
            <person name="Burleigh J."/>
            <person name="Smith J."/>
            <person name="Yandell M."/>
            <person name="Nelson C."/>
            <person name="Grigoriev I."/>
            <person name="Davis J."/>
        </authorList>
    </citation>
    <scope>NUCLEOTIDE SEQUENCE</scope>
    <source>
        <strain evidence="4">G11</strain>
    </source>
</reference>
<dbReference type="FunFam" id="3.40.50.300:FF:001918">
    <property type="entry name" value="Small GTP-binding protein Rab18"/>
    <property type="match status" value="1"/>
</dbReference>
<dbReference type="SMART" id="SM00176">
    <property type="entry name" value="RAN"/>
    <property type="match status" value="1"/>
</dbReference>
<dbReference type="PROSITE" id="PS51420">
    <property type="entry name" value="RHO"/>
    <property type="match status" value="1"/>
</dbReference>
<dbReference type="SMART" id="SM00174">
    <property type="entry name" value="RHO"/>
    <property type="match status" value="1"/>
</dbReference>